<accession>L8JJX0</accession>
<evidence type="ECO:0000256" key="1">
    <source>
        <dbReference type="SAM" id="Phobius"/>
    </source>
</evidence>
<dbReference type="EMBL" id="AMZN01000110">
    <property type="protein sequence ID" value="ELR68553.1"/>
    <property type="molecule type" value="Genomic_DNA"/>
</dbReference>
<dbReference type="AlphaFoldDB" id="L8JJX0"/>
<feature type="transmembrane region" description="Helical" evidence="1">
    <location>
        <begin position="23"/>
        <end position="40"/>
    </location>
</feature>
<sequence length="41" mass="4702">MEIDAKSKECPICGYEFPGFSRGIQWVAILLIILILLFFIL</sequence>
<evidence type="ECO:0000313" key="2">
    <source>
        <dbReference type="EMBL" id="ELR68553.1"/>
    </source>
</evidence>
<keyword evidence="1" id="KW-1133">Transmembrane helix</keyword>
<proteinExistence type="predicted"/>
<dbReference type="Proteomes" id="UP000011135">
    <property type="component" value="Unassembled WGS sequence"/>
</dbReference>
<reference evidence="2 3" key="1">
    <citation type="submission" date="2012-12" db="EMBL/GenBank/DDBJ databases">
        <title>Genome assembly of Fulvivirga imtechensis AK7.</title>
        <authorList>
            <person name="Nupur N."/>
            <person name="Khatri I."/>
            <person name="Kumar R."/>
            <person name="Subramanian S."/>
            <person name="Pinnaka A."/>
        </authorList>
    </citation>
    <scope>NUCLEOTIDE SEQUENCE [LARGE SCALE GENOMIC DNA]</scope>
    <source>
        <strain evidence="2 3">AK7</strain>
    </source>
</reference>
<keyword evidence="1" id="KW-0812">Transmembrane</keyword>
<gene>
    <name evidence="2" type="ORF">C900_00294</name>
</gene>
<evidence type="ECO:0000313" key="3">
    <source>
        <dbReference type="Proteomes" id="UP000011135"/>
    </source>
</evidence>
<comment type="caution">
    <text evidence="2">The sequence shown here is derived from an EMBL/GenBank/DDBJ whole genome shotgun (WGS) entry which is preliminary data.</text>
</comment>
<keyword evidence="1" id="KW-0472">Membrane</keyword>
<keyword evidence="3" id="KW-1185">Reference proteome</keyword>
<name>L8JJX0_9BACT</name>
<protein>
    <submittedName>
        <fullName evidence="2">Uncharacterized protein</fullName>
    </submittedName>
</protein>
<organism evidence="2 3">
    <name type="scientific">Fulvivirga imtechensis AK7</name>
    <dbReference type="NCBI Taxonomy" id="1237149"/>
    <lineage>
        <taxon>Bacteria</taxon>
        <taxon>Pseudomonadati</taxon>
        <taxon>Bacteroidota</taxon>
        <taxon>Cytophagia</taxon>
        <taxon>Cytophagales</taxon>
        <taxon>Fulvivirgaceae</taxon>
        <taxon>Fulvivirga</taxon>
    </lineage>
</organism>